<keyword evidence="1" id="KW-0472">Membrane</keyword>
<protein>
    <submittedName>
        <fullName evidence="2">Uncharacterized protein</fullName>
    </submittedName>
</protein>
<dbReference type="Ensembl" id="ENSSSCT00045030602.1">
    <property type="protein sequence ID" value="ENSSSCP00045021206.1"/>
    <property type="gene ID" value="ENSSSCG00045017993.1"/>
</dbReference>
<name>A0A8D1FQZ7_PIG</name>
<keyword evidence="1" id="KW-0812">Transmembrane</keyword>
<accession>A0A8D1FQZ7</accession>
<evidence type="ECO:0000313" key="3">
    <source>
        <dbReference type="Proteomes" id="UP000694722"/>
    </source>
</evidence>
<organism evidence="2 3">
    <name type="scientific">Sus scrofa</name>
    <name type="common">Pig</name>
    <dbReference type="NCBI Taxonomy" id="9823"/>
    <lineage>
        <taxon>Eukaryota</taxon>
        <taxon>Metazoa</taxon>
        <taxon>Chordata</taxon>
        <taxon>Craniata</taxon>
        <taxon>Vertebrata</taxon>
        <taxon>Euteleostomi</taxon>
        <taxon>Mammalia</taxon>
        <taxon>Eutheria</taxon>
        <taxon>Laurasiatheria</taxon>
        <taxon>Artiodactyla</taxon>
        <taxon>Suina</taxon>
        <taxon>Suidae</taxon>
        <taxon>Sus</taxon>
    </lineage>
</organism>
<reference evidence="2" key="1">
    <citation type="submission" date="2025-05" db="UniProtKB">
        <authorList>
            <consortium name="Ensembl"/>
        </authorList>
    </citation>
    <scope>IDENTIFICATION</scope>
</reference>
<sequence>MQTHILNLYPATLLYSLMNSSSFLVITLGFAMYSIMSSANSDGFSSPFPTWICFISFASLIAVTSSSKHMLNKSGKSGHPCLFHDLRGNAFSFAQLSAMLAVDLPYMAFIVWRCCPSRSTF</sequence>
<dbReference type="Ensembl" id="ENSSSCT00025011020.1">
    <property type="protein sequence ID" value="ENSSSCP00025004431.1"/>
    <property type="gene ID" value="ENSSSCG00025008281.1"/>
</dbReference>
<proteinExistence type="predicted"/>
<dbReference type="Ensembl" id="ENSSSCT00040090967.1">
    <property type="protein sequence ID" value="ENSSSCP00040040056.1"/>
    <property type="gene ID" value="ENSSSCG00040066607.1"/>
</dbReference>
<feature type="transmembrane region" description="Helical" evidence="1">
    <location>
        <begin position="48"/>
        <end position="67"/>
    </location>
</feature>
<dbReference type="Proteomes" id="UP000694724">
    <property type="component" value="Unplaced"/>
</dbReference>
<evidence type="ECO:0000256" key="1">
    <source>
        <dbReference type="SAM" id="Phobius"/>
    </source>
</evidence>
<dbReference type="Proteomes" id="UP000694722">
    <property type="component" value="Unplaced"/>
</dbReference>
<evidence type="ECO:0000313" key="2">
    <source>
        <dbReference type="Ensembl" id="ENSSSCP00040040056.1"/>
    </source>
</evidence>
<dbReference type="Ensembl" id="ENSSSCT00035005109.1">
    <property type="protein sequence ID" value="ENSSSCP00035001760.1"/>
    <property type="gene ID" value="ENSSSCG00035004105.1"/>
</dbReference>
<feature type="transmembrane region" description="Helical" evidence="1">
    <location>
        <begin position="12"/>
        <end position="36"/>
    </location>
</feature>
<dbReference type="Proteomes" id="UP000694720">
    <property type="component" value="Unplaced"/>
</dbReference>
<keyword evidence="1" id="KW-1133">Transmembrane helix</keyword>
<dbReference type="Ensembl" id="ENSSSCT00055011433.1">
    <property type="protein sequence ID" value="ENSSSCP00055009039.1"/>
    <property type="gene ID" value="ENSSSCG00055005874.1"/>
</dbReference>
<dbReference type="Ensembl" id="ENSSSCT00050039024.1">
    <property type="protein sequence ID" value="ENSSSCP00050016148.1"/>
    <property type="gene ID" value="ENSSSCG00050029038.1"/>
</dbReference>
<dbReference type="Proteomes" id="UP000694727">
    <property type="component" value="Unplaced"/>
</dbReference>
<dbReference type="AlphaFoldDB" id="A0A8D1FQZ7"/>
<dbReference type="Proteomes" id="UP000694728">
    <property type="component" value="Unplaced"/>
</dbReference>
<dbReference type="Proteomes" id="UP000694571">
    <property type="component" value="Unplaced"/>
</dbReference>